<sequence length="383" mass="40884">MNRGIKTVATTAFCCLVALTGCNKQQQTMDMGSSYKTMTVKTDSRVLKSLYSATIQGRQDVEIYPQVGGTLQKLCVQEGDRVKKGQTLFIIDQVPYQAALNTAEANLKAAEAAEATANLTFKSTQKLFEQKVVSDFDLQKSENSLLSAKAAVAQAKAQVVNARNNLSYTVVKSPADGVVGQLPYRQGTLVGSSMPQPLTTVSDNSELYVYFSVNENDLLNMTRQYGSLEEAAKKMPPVKLILNDGSVLPDSGHVESISGVINTSTGTAQVRAAFPNTSNMLHSGANGNVEVPVFYKDVIVIPQAATFELQDKVLVYKVVDGKAQSANIEVAPNNNGTEYIVTNGLSVGDVIIAEGAGLVREGTPVGTATQANATQGETQKQDK</sequence>
<evidence type="ECO:0000256" key="1">
    <source>
        <dbReference type="ARBA" id="ARBA00009477"/>
    </source>
</evidence>
<dbReference type="InterPro" id="IPR058624">
    <property type="entry name" value="MdtA-like_HH"/>
</dbReference>
<accession>F3QR62</accession>
<feature type="region of interest" description="Disordered" evidence="3">
    <location>
        <begin position="363"/>
        <end position="383"/>
    </location>
</feature>
<dbReference type="InterPro" id="IPR058625">
    <property type="entry name" value="MdtA-like_BSH"/>
</dbReference>
<evidence type="ECO:0000313" key="7">
    <source>
        <dbReference type="EMBL" id="EGG56316.1"/>
    </source>
</evidence>
<feature type="domain" description="Multidrug resistance protein MdtA-like beta-barrel" evidence="6">
    <location>
        <begin position="207"/>
        <end position="289"/>
    </location>
</feature>
<comment type="similarity">
    <text evidence="1">Belongs to the membrane fusion protein (MFP) (TC 8.A.1) family.</text>
</comment>
<dbReference type="Pfam" id="PF25917">
    <property type="entry name" value="BSH_RND"/>
    <property type="match status" value="1"/>
</dbReference>
<keyword evidence="8" id="KW-1185">Reference proteome</keyword>
<dbReference type="SUPFAM" id="SSF111369">
    <property type="entry name" value="HlyD-like secretion proteins"/>
    <property type="match status" value="1"/>
</dbReference>
<dbReference type="GO" id="GO:0046677">
    <property type="term" value="P:response to antibiotic"/>
    <property type="evidence" value="ECO:0007669"/>
    <property type="project" value="TreeGrafter"/>
</dbReference>
<dbReference type="STRING" id="762982.HMPREF9442_00661"/>
<dbReference type="EMBL" id="AFBR01000020">
    <property type="protein sequence ID" value="EGG56316.1"/>
    <property type="molecule type" value="Genomic_DNA"/>
</dbReference>
<dbReference type="NCBIfam" id="TIGR01730">
    <property type="entry name" value="RND_mfp"/>
    <property type="match status" value="1"/>
</dbReference>
<dbReference type="InterPro" id="IPR006143">
    <property type="entry name" value="RND_pump_MFP"/>
</dbReference>
<dbReference type="RefSeq" id="WP_008625162.1">
    <property type="nucleotide sequence ID" value="NZ_GL883824.1"/>
</dbReference>
<feature type="domain" description="Multidrug resistance protein MdtA-like barrel-sandwich hybrid" evidence="5">
    <location>
        <begin position="60"/>
        <end position="201"/>
    </location>
</feature>
<feature type="coiled-coil region" evidence="2">
    <location>
        <begin position="100"/>
        <end position="165"/>
    </location>
</feature>
<dbReference type="AlphaFoldDB" id="F3QR62"/>
<feature type="domain" description="Multidrug resistance protein MdtA-like alpha-helical hairpin" evidence="4">
    <location>
        <begin position="100"/>
        <end position="169"/>
    </location>
</feature>
<dbReference type="InterPro" id="IPR058626">
    <property type="entry name" value="MdtA-like_b-barrel"/>
</dbReference>
<dbReference type="HOGENOM" id="CLU_018816_2_1_10"/>
<evidence type="ECO:0000256" key="2">
    <source>
        <dbReference type="SAM" id="Coils"/>
    </source>
</evidence>
<dbReference type="Gene3D" id="2.40.30.170">
    <property type="match status" value="1"/>
</dbReference>
<evidence type="ECO:0000259" key="4">
    <source>
        <dbReference type="Pfam" id="PF25876"/>
    </source>
</evidence>
<dbReference type="GO" id="GO:0030313">
    <property type="term" value="C:cell envelope"/>
    <property type="evidence" value="ECO:0007669"/>
    <property type="project" value="UniProtKB-SubCell"/>
</dbReference>
<proteinExistence type="inferred from homology"/>
<dbReference type="OrthoDB" id="9801814at2"/>
<dbReference type="Pfam" id="PF25876">
    <property type="entry name" value="HH_MFP_RND"/>
    <property type="match status" value="1"/>
</dbReference>
<keyword evidence="2" id="KW-0175">Coiled coil</keyword>
<evidence type="ECO:0000259" key="5">
    <source>
        <dbReference type="Pfam" id="PF25917"/>
    </source>
</evidence>
<dbReference type="Pfam" id="PF25944">
    <property type="entry name" value="Beta-barrel_RND"/>
    <property type="match status" value="1"/>
</dbReference>
<feature type="compositionally biased region" description="Polar residues" evidence="3">
    <location>
        <begin position="366"/>
        <end position="383"/>
    </location>
</feature>
<dbReference type="Gene3D" id="2.40.50.100">
    <property type="match status" value="1"/>
</dbReference>
<dbReference type="Gene3D" id="2.40.420.20">
    <property type="match status" value="1"/>
</dbReference>
<evidence type="ECO:0000256" key="3">
    <source>
        <dbReference type="SAM" id="MobiDB-lite"/>
    </source>
</evidence>
<organism evidence="7 8">
    <name type="scientific">Paraprevotella xylaniphila YIT 11841</name>
    <dbReference type="NCBI Taxonomy" id="762982"/>
    <lineage>
        <taxon>Bacteria</taxon>
        <taxon>Pseudomonadati</taxon>
        <taxon>Bacteroidota</taxon>
        <taxon>Bacteroidia</taxon>
        <taxon>Bacteroidales</taxon>
        <taxon>Prevotellaceae</taxon>
        <taxon>Paraprevotella</taxon>
    </lineage>
</organism>
<dbReference type="PANTHER" id="PTHR30158">
    <property type="entry name" value="ACRA/E-RELATED COMPONENT OF DRUG EFFLUX TRANSPORTER"/>
    <property type="match status" value="1"/>
</dbReference>
<dbReference type="GO" id="GO:0005886">
    <property type="term" value="C:plasma membrane"/>
    <property type="evidence" value="ECO:0007669"/>
    <property type="project" value="TreeGrafter"/>
</dbReference>
<evidence type="ECO:0000259" key="6">
    <source>
        <dbReference type="Pfam" id="PF25944"/>
    </source>
</evidence>
<gene>
    <name evidence="7" type="ORF">HMPREF9442_00661</name>
</gene>
<dbReference type="PANTHER" id="PTHR30158:SF23">
    <property type="entry name" value="MULTIDRUG RESISTANCE PROTEIN MEXA"/>
    <property type="match status" value="1"/>
</dbReference>
<dbReference type="PROSITE" id="PS51257">
    <property type="entry name" value="PROKAR_LIPOPROTEIN"/>
    <property type="match status" value="1"/>
</dbReference>
<dbReference type="Gene3D" id="1.10.287.470">
    <property type="entry name" value="Helix hairpin bin"/>
    <property type="match status" value="1"/>
</dbReference>
<reference evidence="7 8" key="1">
    <citation type="submission" date="2011-02" db="EMBL/GenBank/DDBJ databases">
        <authorList>
            <person name="Weinstock G."/>
            <person name="Sodergren E."/>
            <person name="Clifton S."/>
            <person name="Fulton L."/>
            <person name="Fulton B."/>
            <person name="Courtney L."/>
            <person name="Fronick C."/>
            <person name="Harrison M."/>
            <person name="Strong C."/>
            <person name="Farmer C."/>
            <person name="Delahaunty K."/>
            <person name="Markovic C."/>
            <person name="Hall O."/>
            <person name="Minx P."/>
            <person name="Tomlinson C."/>
            <person name="Mitreva M."/>
            <person name="Hou S."/>
            <person name="Chen J."/>
            <person name="Wollam A."/>
            <person name="Pepin K.H."/>
            <person name="Johnson M."/>
            <person name="Bhonagiri V."/>
            <person name="Zhang X."/>
            <person name="Suruliraj S."/>
            <person name="Warren W."/>
            <person name="Chinwalla A."/>
            <person name="Mardis E.R."/>
            <person name="Wilson R.K."/>
        </authorList>
    </citation>
    <scope>NUCLEOTIDE SEQUENCE [LARGE SCALE GENOMIC DNA]</scope>
    <source>
        <strain evidence="7 8">YIT 11841</strain>
    </source>
</reference>
<comment type="caution">
    <text evidence="7">The sequence shown here is derived from an EMBL/GenBank/DDBJ whole genome shotgun (WGS) entry which is preliminary data.</text>
</comment>
<dbReference type="GO" id="GO:0015562">
    <property type="term" value="F:efflux transmembrane transporter activity"/>
    <property type="evidence" value="ECO:0007669"/>
    <property type="project" value="InterPro"/>
</dbReference>
<dbReference type="eggNOG" id="COG0845">
    <property type="taxonomic scope" value="Bacteria"/>
</dbReference>
<name>F3QR62_9BACT</name>
<dbReference type="Proteomes" id="UP000005546">
    <property type="component" value="Unassembled WGS sequence"/>
</dbReference>
<protein>
    <submittedName>
        <fullName evidence="7">Efflux transporter, RND family, MFP subunit</fullName>
    </submittedName>
</protein>
<evidence type="ECO:0000313" key="8">
    <source>
        <dbReference type="Proteomes" id="UP000005546"/>
    </source>
</evidence>